<reference evidence="1 2" key="1">
    <citation type="submission" date="2024-09" db="EMBL/GenBank/DDBJ databases">
        <title>Floridaenema gen nov. (Aerosakkonemataceae, Aerosakkonematales ord. nov., Cyanobacteria) from benthic tropical and subtropical fresh waters, with the description of four new species.</title>
        <authorList>
            <person name="Moretto J.A."/>
            <person name="Berthold D.E."/>
            <person name="Lefler F.W."/>
            <person name="Huang I.-S."/>
            <person name="Laughinghouse H. IV."/>
        </authorList>
    </citation>
    <scope>NUCLEOTIDE SEQUENCE [LARGE SCALE GENOMIC DNA]</scope>
    <source>
        <strain evidence="1 2">BLCC-F167</strain>
    </source>
</reference>
<dbReference type="RefSeq" id="WP_413278125.1">
    <property type="nucleotide sequence ID" value="NZ_JBHFNT010000119.1"/>
</dbReference>
<organism evidence="1 2">
    <name type="scientific">Floridaenema evergladense BLCC-F167</name>
    <dbReference type="NCBI Taxonomy" id="3153639"/>
    <lineage>
        <taxon>Bacteria</taxon>
        <taxon>Bacillati</taxon>
        <taxon>Cyanobacteriota</taxon>
        <taxon>Cyanophyceae</taxon>
        <taxon>Oscillatoriophycideae</taxon>
        <taxon>Aerosakkonematales</taxon>
        <taxon>Aerosakkonemataceae</taxon>
        <taxon>Floridanema</taxon>
        <taxon>Floridanema evergladense</taxon>
    </lineage>
</organism>
<keyword evidence="2" id="KW-1185">Reference proteome</keyword>
<evidence type="ECO:0000313" key="2">
    <source>
        <dbReference type="Proteomes" id="UP001576780"/>
    </source>
</evidence>
<protein>
    <submittedName>
        <fullName evidence="1">Type II toxin-antitoxin system ParD family antitoxin</fullName>
    </submittedName>
</protein>
<name>A0ABV4WKX8_9CYAN</name>
<evidence type="ECO:0000313" key="1">
    <source>
        <dbReference type="EMBL" id="MFB2835720.1"/>
    </source>
</evidence>
<accession>A0ABV4WKX8</accession>
<dbReference type="Gene3D" id="6.10.10.120">
    <property type="entry name" value="Antitoxin ParD1-like"/>
    <property type="match status" value="1"/>
</dbReference>
<sequence>MQITLSLEQTQILEALVKQGQYSSLEEAINTALLLLIDDLTQSDANNNPNYLAWVEETRKKIDIAREQAQRGEVLNAEDVLAKLRYKVKKATDVTILPEQTAEQEAWLCLSRNQLNNAYTEDDDYPLDAIKIANPDYAGS</sequence>
<proteinExistence type="predicted"/>
<comment type="caution">
    <text evidence="1">The sequence shown here is derived from an EMBL/GenBank/DDBJ whole genome shotgun (WGS) entry which is preliminary data.</text>
</comment>
<gene>
    <name evidence="1" type="ORF">ACE1CA_14405</name>
</gene>
<dbReference type="EMBL" id="JBHFNT010000119">
    <property type="protein sequence ID" value="MFB2835720.1"/>
    <property type="molecule type" value="Genomic_DNA"/>
</dbReference>
<dbReference type="Proteomes" id="UP001576780">
    <property type="component" value="Unassembled WGS sequence"/>
</dbReference>
<dbReference type="InterPro" id="IPR038296">
    <property type="entry name" value="ParD_sf"/>
</dbReference>